<dbReference type="SUPFAM" id="SSF54427">
    <property type="entry name" value="NTF2-like"/>
    <property type="match status" value="1"/>
</dbReference>
<dbReference type="EMBL" id="JAKWBL010000004">
    <property type="protein sequence ID" value="MCH5600170.1"/>
    <property type="molecule type" value="Genomic_DNA"/>
</dbReference>
<accession>A0ABS9SPA3</accession>
<evidence type="ECO:0000313" key="2">
    <source>
        <dbReference type="Proteomes" id="UP001202248"/>
    </source>
</evidence>
<dbReference type="Proteomes" id="UP001202248">
    <property type="component" value="Unassembled WGS sequence"/>
</dbReference>
<protein>
    <recommendedName>
        <fullName evidence="3">DUF4440 domain-containing protein</fullName>
    </recommendedName>
</protein>
<evidence type="ECO:0000313" key="1">
    <source>
        <dbReference type="EMBL" id="MCH5600170.1"/>
    </source>
</evidence>
<sequence>MKQLIIFSFLITISVIGFGQSKTEAAIHSILQKQTDAWNKGDINTFMQTYWKNDSLVFVGKNGVTYGWQNTLDNYKKIILTRPQWGNCDLILLKYNHFRQIFTM</sequence>
<evidence type="ECO:0008006" key="3">
    <source>
        <dbReference type="Google" id="ProtNLM"/>
    </source>
</evidence>
<reference evidence="1 2" key="1">
    <citation type="submission" date="2022-02" db="EMBL/GenBank/DDBJ databases">
        <authorList>
            <person name="Min J."/>
        </authorList>
    </citation>
    <scope>NUCLEOTIDE SEQUENCE [LARGE SCALE GENOMIC DNA]</scope>
    <source>
        <strain evidence="1 2">GR10-1</strain>
    </source>
</reference>
<comment type="caution">
    <text evidence="1">The sequence shown here is derived from an EMBL/GenBank/DDBJ whole genome shotgun (WGS) entry which is preliminary data.</text>
</comment>
<dbReference type="Gene3D" id="3.10.450.50">
    <property type="match status" value="1"/>
</dbReference>
<dbReference type="RefSeq" id="WP_240832180.1">
    <property type="nucleotide sequence ID" value="NZ_JAKWBL010000004.1"/>
</dbReference>
<keyword evidence="2" id="KW-1185">Reference proteome</keyword>
<name>A0ABS9SPA3_9BACT</name>
<gene>
    <name evidence="1" type="ORF">MKP09_20735</name>
</gene>
<organism evidence="1 2">
    <name type="scientific">Niabella ginsengisoli</name>
    <dbReference type="NCBI Taxonomy" id="522298"/>
    <lineage>
        <taxon>Bacteria</taxon>
        <taxon>Pseudomonadati</taxon>
        <taxon>Bacteroidota</taxon>
        <taxon>Chitinophagia</taxon>
        <taxon>Chitinophagales</taxon>
        <taxon>Chitinophagaceae</taxon>
        <taxon>Niabella</taxon>
    </lineage>
</organism>
<proteinExistence type="predicted"/>
<dbReference type="InterPro" id="IPR032710">
    <property type="entry name" value="NTF2-like_dom_sf"/>
</dbReference>